<dbReference type="RefSeq" id="WP_133435995.1">
    <property type="nucleotide sequence ID" value="NZ_JAUFSA010000001.1"/>
</dbReference>
<evidence type="ECO:0000256" key="1">
    <source>
        <dbReference type="ARBA" id="ARBA00007074"/>
    </source>
</evidence>
<keyword evidence="3" id="KW-0378">Hydrolase</keyword>
<gene>
    <name evidence="7" type="ORF">QXL92_07805</name>
</gene>
<dbReference type="EMBL" id="JAUFSA010000001">
    <property type="protein sequence ID" value="MDP7734645.1"/>
    <property type="molecule type" value="Genomic_DNA"/>
</dbReference>
<accession>A0A4R5WSF0</accession>
<evidence type="ECO:0000256" key="2">
    <source>
        <dbReference type="ARBA" id="ARBA00022670"/>
    </source>
</evidence>
<feature type="domain" description="NlpC/P60" evidence="6">
    <location>
        <begin position="138"/>
        <end position="275"/>
    </location>
</feature>
<feature type="region of interest" description="Disordered" evidence="5">
    <location>
        <begin position="141"/>
        <end position="166"/>
    </location>
</feature>
<protein>
    <submittedName>
        <fullName evidence="7">NlpC/P60 family protein</fullName>
    </submittedName>
</protein>
<keyword evidence="2" id="KW-0645">Protease</keyword>
<name>A0A4R5WSF0_9MYCO</name>
<comment type="caution">
    <text evidence="7">The sequence shown here is derived from an EMBL/GenBank/DDBJ whole genome shotgun (WGS) entry which is preliminary data.</text>
</comment>
<proteinExistence type="inferred from homology"/>
<dbReference type="InterPro" id="IPR000064">
    <property type="entry name" value="NLP_P60_dom"/>
</dbReference>
<keyword evidence="4" id="KW-0788">Thiol protease</keyword>
<dbReference type="GO" id="GO:0008234">
    <property type="term" value="F:cysteine-type peptidase activity"/>
    <property type="evidence" value="ECO:0007669"/>
    <property type="project" value="UniProtKB-KW"/>
</dbReference>
<reference evidence="7" key="1">
    <citation type="submission" date="2023-06" db="EMBL/GenBank/DDBJ databases">
        <title>Identification of two novel mycobacterium reveal diversities and complexities of Mycobacterium gordonae clade.</title>
        <authorList>
            <person name="Matsumoto Y."/>
            <person name="Nakamura S."/>
            <person name="Motooka D."/>
            <person name="Fukushima K."/>
        </authorList>
    </citation>
    <scope>NUCLEOTIDE SEQUENCE</scope>
    <source>
        <strain evidence="7">TY812</strain>
    </source>
</reference>
<evidence type="ECO:0000259" key="6">
    <source>
        <dbReference type="PROSITE" id="PS51935"/>
    </source>
</evidence>
<dbReference type="AlphaFoldDB" id="A0A4R5WSF0"/>
<sequence length="276" mass="30002">MTRRRQLLCSVRSVLSVALSAIAVFLPVGLARAGNGDFAYPFSCSWPSLTADFAGRDQLPESHEPAADWYRTDAQGHYANHGWGPAADALPAPVIPQGAQCNSRTWKQERILAVAMRYIYAPGNALGLQYRHHHIPGWDPPTSTYAGAPEDNPDPDNPDGPTAWSPGRGLDCSNFTAWVYNYGLGIKFGGDVHRQADGTAGPMGGRIPQQGPFEPGDLVYLHPNGDAGRASHVVIYLDDAHILDSRVNAQNRVGVQIRDRVGWYREAVVGAWRPIG</sequence>
<dbReference type="PROSITE" id="PS51935">
    <property type="entry name" value="NLPC_P60"/>
    <property type="match status" value="1"/>
</dbReference>
<dbReference type="GO" id="GO:0006508">
    <property type="term" value="P:proteolysis"/>
    <property type="evidence" value="ECO:0007669"/>
    <property type="project" value="UniProtKB-KW"/>
</dbReference>
<evidence type="ECO:0000256" key="4">
    <source>
        <dbReference type="ARBA" id="ARBA00022807"/>
    </source>
</evidence>
<dbReference type="Proteomes" id="UP001229081">
    <property type="component" value="Unassembled WGS sequence"/>
</dbReference>
<evidence type="ECO:0000256" key="5">
    <source>
        <dbReference type="SAM" id="MobiDB-lite"/>
    </source>
</evidence>
<evidence type="ECO:0000313" key="7">
    <source>
        <dbReference type="EMBL" id="MDP7734645.1"/>
    </source>
</evidence>
<evidence type="ECO:0000313" key="8">
    <source>
        <dbReference type="Proteomes" id="UP001229081"/>
    </source>
</evidence>
<evidence type="ECO:0000256" key="3">
    <source>
        <dbReference type="ARBA" id="ARBA00022801"/>
    </source>
</evidence>
<organism evidence="7 8">
    <name type="scientific">Mycobacterium paragordonae</name>
    <dbReference type="NCBI Taxonomy" id="1389713"/>
    <lineage>
        <taxon>Bacteria</taxon>
        <taxon>Bacillati</taxon>
        <taxon>Actinomycetota</taxon>
        <taxon>Actinomycetes</taxon>
        <taxon>Mycobacteriales</taxon>
        <taxon>Mycobacteriaceae</taxon>
        <taxon>Mycobacterium</taxon>
    </lineage>
</organism>
<dbReference type="SUPFAM" id="SSF54001">
    <property type="entry name" value="Cysteine proteinases"/>
    <property type="match status" value="1"/>
</dbReference>
<dbReference type="Pfam" id="PF00877">
    <property type="entry name" value="NLPC_P60"/>
    <property type="match status" value="1"/>
</dbReference>
<dbReference type="InterPro" id="IPR038765">
    <property type="entry name" value="Papain-like_cys_pep_sf"/>
</dbReference>
<dbReference type="Gene3D" id="3.90.1720.10">
    <property type="entry name" value="endopeptidase domain like (from Nostoc punctiforme)"/>
    <property type="match status" value="1"/>
</dbReference>
<comment type="similarity">
    <text evidence="1">Belongs to the peptidase C40 family.</text>
</comment>